<keyword evidence="4 8" id="KW-1003">Cell membrane</keyword>
<comment type="similarity">
    <text evidence="2 8">Belongs to the Casparian strip membrane proteins (CASP) family.</text>
</comment>
<dbReference type="Pfam" id="PF04535">
    <property type="entry name" value="CASP_dom"/>
    <property type="match status" value="1"/>
</dbReference>
<accession>A0ABP0YDI7</accession>
<dbReference type="InterPro" id="IPR006702">
    <property type="entry name" value="CASP_dom"/>
</dbReference>
<evidence type="ECO:0000256" key="1">
    <source>
        <dbReference type="ARBA" id="ARBA00004651"/>
    </source>
</evidence>
<dbReference type="InterPro" id="IPR006459">
    <property type="entry name" value="CASP/CASPL"/>
</dbReference>
<protein>
    <recommendedName>
        <fullName evidence="8">CASP-like protein</fullName>
    </recommendedName>
</protein>
<evidence type="ECO:0000256" key="5">
    <source>
        <dbReference type="ARBA" id="ARBA00022692"/>
    </source>
</evidence>
<keyword evidence="12" id="KW-1185">Reference proteome</keyword>
<evidence type="ECO:0000313" key="11">
    <source>
        <dbReference type="EMBL" id="CAK9318558.1"/>
    </source>
</evidence>
<comment type="subcellular location">
    <subcellularLocation>
        <location evidence="1 8">Cell membrane</location>
        <topology evidence="1 8">Multi-pass membrane protein</topology>
    </subcellularLocation>
</comment>
<dbReference type="PANTHER" id="PTHR36488">
    <property type="entry name" value="CASP-LIKE PROTEIN 1U1"/>
    <property type="match status" value="1"/>
</dbReference>
<gene>
    <name evidence="11" type="ORF">CITCOLO1_LOCUS10527</name>
</gene>
<comment type="subunit">
    <text evidence="3 8">Homodimer and heterodimers.</text>
</comment>
<reference evidence="11 12" key="1">
    <citation type="submission" date="2024-03" db="EMBL/GenBank/DDBJ databases">
        <authorList>
            <person name="Gkanogiannis A."/>
            <person name="Becerra Lopez-Lavalle L."/>
        </authorList>
    </citation>
    <scope>NUCLEOTIDE SEQUENCE [LARGE SCALE GENOMIC DNA]</scope>
</reference>
<evidence type="ECO:0000256" key="9">
    <source>
        <dbReference type="SAM" id="MobiDB-lite"/>
    </source>
</evidence>
<sequence>MASAEPESAKAASPPPPPPSTAASGGVNLFVVDIGLRFLLFAAAVSSVVVIVTSKQTVVNKLRGVPPGFPVQAKFDHSPAFIYFVAALSLAALYGLVTALASVSVIAKPNLSTKFLLHFAVWDTFILGVVASATGAAGGVAYIGLKGNLHVRWDKVCYAFDKFCRHVGGALAASLFASVVLVLLVWISIISLHARIRK</sequence>
<dbReference type="InterPro" id="IPR044173">
    <property type="entry name" value="CASPL"/>
</dbReference>
<evidence type="ECO:0000259" key="10">
    <source>
        <dbReference type="Pfam" id="PF04535"/>
    </source>
</evidence>
<dbReference type="Proteomes" id="UP001642487">
    <property type="component" value="Chromosome 3"/>
</dbReference>
<keyword evidence="5 8" id="KW-0812">Transmembrane</keyword>
<feature type="transmembrane region" description="Helical" evidence="8">
    <location>
        <begin position="34"/>
        <end position="53"/>
    </location>
</feature>
<dbReference type="EMBL" id="OZ021737">
    <property type="protein sequence ID" value="CAK9318558.1"/>
    <property type="molecule type" value="Genomic_DNA"/>
</dbReference>
<proteinExistence type="inferred from homology"/>
<feature type="domain" description="Casparian strip membrane protein" evidence="10">
    <location>
        <begin position="31"/>
        <end position="180"/>
    </location>
</feature>
<feature type="transmembrane region" description="Helical" evidence="8">
    <location>
        <begin position="81"/>
        <end position="107"/>
    </location>
</feature>
<evidence type="ECO:0000256" key="8">
    <source>
        <dbReference type="RuleBase" id="RU361233"/>
    </source>
</evidence>
<name>A0ABP0YDI7_9ROSI</name>
<feature type="compositionally biased region" description="Low complexity" evidence="9">
    <location>
        <begin position="1"/>
        <end position="12"/>
    </location>
</feature>
<evidence type="ECO:0000256" key="7">
    <source>
        <dbReference type="ARBA" id="ARBA00023136"/>
    </source>
</evidence>
<dbReference type="PANTHER" id="PTHR36488:SF8">
    <property type="entry name" value="CASP-LIKE PROTEIN 1U1"/>
    <property type="match status" value="1"/>
</dbReference>
<evidence type="ECO:0000313" key="12">
    <source>
        <dbReference type="Proteomes" id="UP001642487"/>
    </source>
</evidence>
<evidence type="ECO:0000256" key="2">
    <source>
        <dbReference type="ARBA" id="ARBA00007651"/>
    </source>
</evidence>
<evidence type="ECO:0000256" key="3">
    <source>
        <dbReference type="ARBA" id="ARBA00011489"/>
    </source>
</evidence>
<keyword evidence="6 8" id="KW-1133">Transmembrane helix</keyword>
<organism evidence="11 12">
    <name type="scientific">Citrullus colocynthis</name>
    <name type="common">colocynth</name>
    <dbReference type="NCBI Taxonomy" id="252529"/>
    <lineage>
        <taxon>Eukaryota</taxon>
        <taxon>Viridiplantae</taxon>
        <taxon>Streptophyta</taxon>
        <taxon>Embryophyta</taxon>
        <taxon>Tracheophyta</taxon>
        <taxon>Spermatophyta</taxon>
        <taxon>Magnoliopsida</taxon>
        <taxon>eudicotyledons</taxon>
        <taxon>Gunneridae</taxon>
        <taxon>Pentapetalae</taxon>
        <taxon>rosids</taxon>
        <taxon>fabids</taxon>
        <taxon>Cucurbitales</taxon>
        <taxon>Cucurbitaceae</taxon>
        <taxon>Benincaseae</taxon>
        <taxon>Citrullus</taxon>
    </lineage>
</organism>
<dbReference type="NCBIfam" id="TIGR01569">
    <property type="entry name" value="A_tha_TIGR01569"/>
    <property type="match status" value="1"/>
</dbReference>
<evidence type="ECO:0000256" key="6">
    <source>
        <dbReference type="ARBA" id="ARBA00022989"/>
    </source>
</evidence>
<evidence type="ECO:0000256" key="4">
    <source>
        <dbReference type="ARBA" id="ARBA00022475"/>
    </source>
</evidence>
<feature type="transmembrane region" description="Helical" evidence="8">
    <location>
        <begin position="166"/>
        <end position="189"/>
    </location>
</feature>
<feature type="transmembrane region" description="Helical" evidence="8">
    <location>
        <begin position="119"/>
        <end position="145"/>
    </location>
</feature>
<feature type="region of interest" description="Disordered" evidence="9">
    <location>
        <begin position="1"/>
        <end position="20"/>
    </location>
</feature>
<keyword evidence="7 8" id="KW-0472">Membrane</keyword>